<gene>
    <name evidence="2" type="ORF">CHIRRI_LOCUS3802</name>
</gene>
<reference evidence="2" key="2">
    <citation type="submission" date="2022-10" db="EMBL/GenBank/DDBJ databases">
        <authorList>
            <consortium name="ENA_rothamsted_submissions"/>
            <consortium name="culmorum"/>
            <person name="King R."/>
        </authorList>
    </citation>
    <scope>NUCLEOTIDE SEQUENCE</scope>
</reference>
<keyword evidence="1" id="KW-0812">Transmembrane</keyword>
<dbReference type="EMBL" id="OU895877">
    <property type="protein sequence ID" value="CAG9800864.1"/>
    <property type="molecule type" value="Genomic_DNA"/>
</dbReference>
<protein>
    <submittedName>
        <fullName evidence="2">Uncharacterized protein</fullName>
    </submittedName>
</protein>
<dbReference type="PANTHER" id="PTHR39074:SF1">
    <property type="entry name" value="AGAP007547-PA"/>
    <property type="match status" value="1"/>
</dbReference>
<reference evidence="2" key="1">
    <citation type="submission" date="2022-01" db="EMBL/GenBank/DDBJ databases">
        <authorList>
            <person name="King R."/>
        </authorList>
    </citation>
    <scope>NUCLEOTIDE SEQUENCE</scope>
</reference>
<feature type="transmembrane region" description="Helical" evidence="1">
    <location>
        <begin position="180"/>
        <end position="204"/>
    </location>
</feature>
<evidence type="ECO:0000313" key="3">
    <source>
        <dbReference type="Proteomes" id="UP001153620"/>
    </source>
</evidence>
<organism evidence="2 3">
    <name type="scientific">Chironomus riparius</name>
    <dbReference type="NCBI Taxonomy" id="315576"/>
    <lineage>
        <taxon>Eukaryota</taxon>
        <taxon>Metazoa</taxon>
        <taxon>Ecdysozoa</taxon>
        <taxon>Arthropoda</taxon>
        <taxon>Hexapoda</taxon>
        <taxon>Insecta</taxon>
        <taxon>Pterygota</taxon>
        <taxon>Neoptera</taxon>
        <taxon>Endopterygota</taxon>
        <taxon>Diptera</taxon>
        <taxon>Nematocera</taxon>
        <taxon>Chironomoidea</taxon>
        <taxon>Chironomidae</taxon>
        <taxon>Chironominae</taxon>
        <taxon>Chironomus</taxon>
    </lineage>
</organism>
<evidence type="ECO:0000256" key="1">
    <source>
        <dbReference type="SAM" id="Phobius"/>
    </source>
</evidence>
<sequence length="270" mass="31754">MHVDMKSKLLKISSLFPGTIAFLFPAVLPIVHIFVLWYFWQAYARFVDKRFCSCSCWDTVFKATYESGIASYKNFYFNATTNTLKIWLLIVIGIISLYECIKYLTKLFISRHLRYSMAFLFCLSIFSHYYAWWAYLNYLNDDFYSQWNHQTFFTLTELFSTAFVLHLCDKENTVTSRKTLCIIGIALLHITAASADQFIQNVFFGEGYLHQIVRDIGFMIPDLFHLVIPIVVLRREALINRPLHRDKTIRKDICLMILAIIILFIICSFL</sequence>
<feature type="transmembrane region" description="Helical" evidence="1">
    <location>
        <begin position="20"/>
        <end position="40"/>
    </location>
</feature>
<dbReference type="AlphaFoldDB" id="A0A9N9RM53"/>
<keyword evidence="1" id="KW-1133">Transmembrane helix</keyword>
<feature type="transmembrane region" description="Helical" evidence="1">
    <location>
        <begin position="253"/>
        <end position="269"/>
    </location>
</feature>
<proteinExistence type="predicted"/>
<feature type="transmembrane region" description="Helical" evidence="1">
    <location>
        <begin position="216"/>
        <end position="233"/>
    </location>
</feature>
<name>A0A9N9RM53_9DIPT</name>
<evidence type="ECO:0000313" key="2">
    <source>
        <dbReference type="EMBL" id="CAG9800864.1"/>
    </source>
</evidence>
<feature type="transmembrane region" description="Helical" evidence="1">
    <location>
        <begin position="86"/>
        <end position="105"/>
    </location>
</feature>
<dbReference type="Proteomes" id="UP001153620">
    <property type="component" value="Chromosome 1"/>
</dbReference>
<dbReference type="PANTHER" id="PTHR39074">
    <property type="entry name" value="AGAP007547-PA"/>
    <property type="match status" value="1"/>
</dbReference>
<feature type="transmembrane region" description="Helical" evidence="1">
    <location>
        <begin position="147"/>
        <end position="168"/>
    </location>
</feature>
<keyword evidence="3" id="KW-1185">Reference proteome</keyword>
<dbReference type="OrthoDB" id="10015560at2759"/>
<feature type="transmembrane region" description="Helical" evidence="1">
    <location>
        <begin position="117"/>
        <end position="135"/>
    </location>
</feature>
<keyword evidence="1" id="KW-0472">Membrane</keyword>
<accession>A0A9N9RM53</accession>